<reference evidence="2" key="1">
    <citation type="journal article" date="2019" name="Curr. Biol.">
        <title>Genome Sequence of Striga asiatica Provides Insight into the Evolution of Plant Parasitism.</title>
        <authorList>
            <person name="Yoshida S."/>
            <person name="Kim S."/>
            <person name="Wafula E.K."/>
            <person name="Tanskanen J."/>
            <person name="Kim Y.M."/>
            <person name="Honaas L."/>
            <person name="Yang Z."/>
            <person name="Spallek T."/>
            <person name="Conn C.E."/>
            <person name="Ichihashi Y."/>
            <person name="Cheong K."/>
            <person name="Cui S."/>
            <person name="Der J.P."/>
            <person name="Gundlach H."/>
            <person name="Jiao Y."/>
            <person name="Hori C."/>
            <person name="Ishida J.K."/>
            <person name="Kasahara H."/>
            <person name="Kiba T."/>
            <person name="Kim M.S."/>
            <person name="Koo N."/>
            <person name="Laohavisit A."/>
            <person name="Lee Y.H."/>
            <person name="Lumba S."/>
            <person name="McCourt P."/>
            <person name="Mortimer J.C."/>
            <person name="Mutuku J.M."/>
            <person name="Nomura T."/>
            <person name="Sasaki-Sekimoto Y."/>
            <person name="Seto Y."/>
            <person name="Wang Y."/>
            <person name="Wakatake T."/>
            <person name="Sakakibara H."/>
            <person name="Demura T."/>
            <person name="Yamaguchi S."/>
            <person name="Yoneyama K."/>
            <person name="Manabe R.I."/>
            <person name="Nelson D.C."/>
            <person name="Schulman A.H."/>
            <person name="Timko M.P."/>
            <person name="dePamphilis C.W."/>
            <person name="Choi D."/>
            <person name="Shirasu K."/>
        </authorList>
    </citation>
    <scope>NUCLEOTIDE SEQUENCE [LARGE SCALE GENOMIC DNA]</scope>
    <source>
        <strain evidence="2">cv. UVA1</strain>
    </source>
</reference>
<dbReference type="PANTHER" id="PTHR36750">
    <property type="entry name" value="SEC-C MOTIF PROTEIN"/>
    <property type="match status" value="1"/>
</dbReference>
<comment type="caution">
    <text evidence="1">The sequence shown here is derived from an EMBL/GenBank/DDBJ whole genome shotgun (WGS) entry which is preliminary data.</text>
</comment>
<sequence>MKVSPRLDLILSRRSTAPCTRRSISSTPHLIVSKIKGLLAGKKDDASIEIFDLFTLLRFAAEMNKAKKLKNIEATFADAIKKQEAIIRYLEERTNISDPDTYASTLEQQKKKEDADLSVQERQLCNFPIAFGCSGILYFTPTDLENNC</sequence>
<feature type="non-terminal residue" evidence="1">
    <location>
        <position position="148"/>
    </location>
</feature>
<dbReference type="AlphaFoldDB" id="A0A5A7PYV1"/>
<protein>
    <submittedName>
        <fullName evidence="1">Anaphase-promoting complex subunit 5</fullName>
    </submittedName>
</protein>
<dbReference type="Proteomes" id="UP000325081">
    <property type="component" value="Unassembled WGS sequence"/>
</dbReference>
<evidence type="ECO:0000313" key="2">
    <source>
        <dbReference type="Proteomes" id="UP000325081"/>
    </source>
</evidence>
<keyword evidence="2" id="KW-1185">Reference proteome</keyword>
<organism evidence="1 2">
    <name type="scientific">Striga asiatica</name>
    <name type="common">Asiatic witchweed</name>
    <name type="synonym">Buchnera asiatica</name>
    <dbReference type="NCBI Taxonomy" id="4170"/>
    <lineage>
        <taxon>Eukaryota</taxon>
        <taxon>Viridiplantae</taxon>
        <taxon>Streptophyta</taxon>
        <taxon>Embryophyta</taxon>
        <taxon>Tracheophyta</taxon>
        <taxon>Spermatophyta</taxon>
        <taxon>Magnoliopsida</taxon>
        <taxon>eudicotyledons</taxon>
        <taxon>Gunneridae</taxon>
        <taxon>Pentapetalae</taxon>
        <taxon>asterids</taxon>
        <taxon>lamiids</taxon>
        <taxon>Lamiales</taxon>
        <taxon>Orobanchaceae</taxon>
        <taxon>Buchnereae</taxon>
        <taxon>Striga</taxon>
    </lineage>
</organism>
<gene>
    <name evidence="1" type="ORF">STAS_14535</name>
</gene>
<evidence type="ECO:0000313" key="1">
    <source>
        <dbReference type="EMBL" id="GER38079.1"/>
    </source>
</evidence>
<name>A0A5A7PYV1_STRAF</name>
<proteinExistence type="predicted"/>
<dbReference type="EMBL" id="BKCP01005439">
    <property type="protein sequence ID" value="GER38079.1"/>
    <property type="molecule type" value="Genomic_DNA"/>
</dbReference>
<dbReference type="PANTHER" id="PTHR36750:SF1">
    <property type="entry name" value="SEC-C MOTIF PROTEIN"/>
    <property type="match status" value="1"/>
</dbReference>
<accession>A0A5A7PYV1</accession>